<accession>A0A2M9ZCF0</accession>
<sequence length="162" mass="18630">MSTDLRIKKRVLLGFFAFFWVLSGTLLAWKYDFFPFGKKESVSPEPRAEAFRRAEAQGKKGVVFLLESERCKDCKEAKTKLETLQESGWEFIRIPPQTVDWENLLADDRFAEIKPGLDAGRPVWGAWNLGEEILYLGEGLPDRMTLDRIRDWGKSKDTQSAP</sequence>
<dbReference type="Proteomes" id="UP000231912">
    <property type="component" value="Unassembled WGS sequence"/>
</dbReference>
<name>A0A2M9ZCF0_9LEPT</name>
<dbReference type="RefSeq" id="WP_100758911.1">
    <property type="nucleotide sequence ID" value="NZ_NPDT01000003.1"/>
</dbReference>
<comment type="caution">
    <text evidence="1">The sequence shown here is derived from an EMBL/GenBank/DDBJ whole genome shotgun (WGS) entry which is preliminary data.</text>
</comment>
<evidence type="ECO:0000313" key="1">
    <source>
        <dbReference type="EMBL" id="PJZ66034.1"/>
    </source>
</evidence>
<dbReference type="EMBL" id="NPDT01000003">
    <property type="protein sequence ID" value="PJZ66034.1"/>
    <property type="molecule type" value="Genomic_DNA"/>
</dbReference>
<evidence type="ECO:0000313" key="2">
    <source>
        <dbReference type="Proteomes" id="UP000231912"/>
    </source>
</evidence>
<organism evidence="1 2">
    <name type="scientific">Leptospira wolffii</name>
    <dbReference type="NCBI Taxonomy" id="409998"/>
    <lineage>
        <taxon>Bacteria</taxon>
        <taxon>Pseudomonadati</taxon>
        <taxon>Spirochaetota</taxon>
        <taxon>Spirochaetia</taxon>
        <taxon>Leptospirales</taxon>
        <taxon>Leptospiraceae</taxon>
        <taxon>Leptospira</taxon>
    </lineage>
</organism>
<gene>
    <name evidence="1" type="ORF">CH371_10980</name>
</gene>
<dbReference type="AlphaFoldDB" id="A0A2M9ZCF0"/>
<evidence type="ECO:0008006" key="3">
    <source>
        <dbReference type="Google" id="ProtNLM"/>
    </source>
</evidence>
<protein>
    <recommendedName>
        <fullName evidence="3">Glutaredoxin domain-containing protein</fullName>
    </recommendedName>
</protein>
<proteinExistence type="predicted"/>
<reference evidence="1 2" key="1">
    <citation type="submission" date="2017-07" db="EMBL/GenBank/DDBJ databases">
        <title>Leptospira spp. isolated from tropical soils.</title>
        <authorList>
            <person name="Thibeaux R."/>
            <person name="Iraola G."/>
            <person name="Ferres I."/>
            <person name="Bierque E."/>
            <person name="Girault D."/>
            <person name="Soupe-Gilbert M.-E."/>
            <person name="Picardeau M."/>
            <person name="Goarant C."/>
        </authorList>
    </citation>
    <scope>NUCLEOTIDE SEQUENCE [LARGE SCALE GENOMIC DNA]</scope>
    <source>
        <strain evidence="1 2">FH2-C-A2</strain>
    </source>
</reference>